<evidence type="ECO:0000256" key="3">
    <source>
        <dbReference type="ARBA" id="ARBA00008212"/>
    </source>
</evidence>
<dbReference type="GO" id="GO:0030915">
    <property type="term" value="C:Smc5-Smc6 complex"/>
    <property type="evidence" value="ECO:0007669"/>
    <property type="project" value="InterPro"/>
</dbReference>
<keyword evidence="6 10" id="KW-0863">Zinc-finger</keyword>
<comment type="pathway">
    <text evidence="2">Protein modification; protein sumoylation.</text>
</comment>
<feature type="region of interest" description="Disordered" evidence="11">
    <location>
        <begin position="1"/>
        <end position="44"/>
    </location>
</feature>
<feature type="compositionally biased region" description="Acidic residues" evidence="11">
    <location>
        <begin position="521"/>
        <end position="539"/>
    </location>
</feature>
<evidence type="ECO:0000256" key="1">
    <source>
        <dbReference type="ARBA" id="ARBA00004123"/>
    </source>
</evidence>
<dbReference type="OrthoDB" id="756301at2759"/>
<evidence type="ECO:0000256" key="5">
    <source>
        <dbReference type="ARBA" id="ARBA00022723"/>
    </source>
</evidence>
<feature type="region of interest" description="Disordered" evidence="11">
    <location>
        <begin position="433"/>
        <end position="539"/>
    </location>
</feature>
<evidence type="ECO:0000259" key="12">
    <source>
        <dbReference type="PROSITE" id="PS51044"/>
    </source>
</evidence>
<evidence type="ECO:0000256" key="9">
    <source>
        <dbReference type="ARBA" id="ARBA00023242"/>
    </source>
</evidence>
<evidence type="ECO:0000313" key="13">
    <source>
        <dbReference type="EMBL" id="PYH45069.1"/>
    </source>
</evidence>
<feature type="compositionally biased region" description="Basic and acidic residues" evidence="11">
    <location>
        <begin position="74"/>
        <end position="92"/>
    </location>
</feature>
<feature type="region of interest" description="Disordered" evidence="11">
    <location>
        <begin position="173"/>
        <end position="215"/>
    </location>
</feature>
<dbReference type="InterPro" id="IPR013083">
    <property type="entry name" value="Znf_RING/FYVE/PHD"/>
</dbReference>
<evidence type="ECO:0000256" key="8">
    <source>
        <dbReference type="ARBA" id="ARBA00022833"/>
    </source>
</evidence>
<keyword evidence="5" id="KW-0479">Metal-binding</keyword>
<feature type="domain" description="SP-RING-type" evidence="12">
    <location>
        <begin position="327"/>
        <end position="431"/>
    </location>
</feature>
<feature type="compositionally biased region" description="Low complexity" evidence="11">
    <location>
        <begin position="101"/>
        <end position="110"/>
    </location>
</feature>
<feature type="region of interest" description="Disordered" evidence="11">
    <location>
        <begin position="74"/>
        <end position="124"/>
    </location>
</feature>
<evidence type="ECO:0000256" key="11">
    <source>
        <dbReference type="SAM" id="MobiDB-lite"/>
    </source>
</evidence>
<comment type="similarity">
    <text evidence="3">Belongs to the NSE2 family.</text>
</comment>
<dbReference type="Proteomes" id="UP000248349">
    <property type="component" value="Unassembled WGS sequence"/>
</dbReference>
<dbReference type="STRING" id="1450539.A0A318ZCI1"/>
<dbReference type="GO" id="GO:0000724">
    <property type="term" value="P:double-strand break repair via homologous recombination"/>
    <property type="evidence" value="ECO:0007669"/>
    <property type="project" value="InterPro"/>
</dbReference>
<evidence type="ECO:0000256" key="6">
    <source>
        <dbReference type="ARBA" id="ARBA00022771"/>
    </source>
</evidence>
<dbReference type="GeneID" id="37076316"/>
<feature type="compositionally biased region" description="Basic and acidic residues" evidence="11">
    <location>
        <begin position="475"/>
        <end position="487"/>
    </location>
</feature>
<dbReference type="InterPro" id="IPR026846">
    <property type="entry name" value="Nse2(Mms21)"/>
</dbReference>
<proteinExistence type="inferred from homology"/>
<organism evidence="13 14">
    <name type="scientific">Aspergillus saccharolyticus JOP 1030-1</name>
    <dbReference type="NCBI Taxonomy" id="1450539"/>
    <lineage>
        <taxon>Eukaryota</taxon>
        <taxon>Fungi</taxon>
        <taxon>Dikarya</taxon>
        <taxon>Ascomycota</taxon>
        <taxon>Pezizomycotina</taxon>
        <taxon>Eurotiomycetes</taxon>
        <taxon>Eurotiomycetidae</taxon>
        <taxon>Eurotiales</taxon>
        <taxon>Aspergillaceae</taxon>
        <taxon>Aspergillus</taxon>
        <taxon>Aspergillus subgen. Circumdati</taxon>
    </lineage>
</organism>
<dbReference type="PANTHER" id="PTHR21330:SF1">
    <property type="entry name" value="E3 SUMO-PROTEIN LIGASE NSE2"/>
    <property type="match status" value="1"/>
</dbReference>
<feature type="compositionally biased region" description="Low complexity" evidence="11">
    <location>
        <begin position="285"/>
        <end position="310"/>
    </location>
</feature>
<accession>A0A318ZCI1</accession>
<dbReference type="AlphaFoldDB" id="A0A318ZCI1"/>
<evidence type="ECO:0000256" key="4">
    <source>
        <dbReference type="ARBA" id="ARBA00022679"/>
    </source>
</evidence>
<dbReference type="SUPFAM" id="SSF57850">
    <property type="entry name" value="RING/U-box"/>
    <property type="match status" value="1"/>
</dbReference>
<dbReference type="CDD" id="cd16651">
    <property type="entry name" value="SPL-RING_NSE2"/>
    <property type="match status" value="1"/>
</dbReference>
<dbReference type="InterPro" id="IPR004181">
    <property type="entry name" value="Znf_MIZ"/>
</dbReference>
<feature type="compositionally biased region" description="Acidic residues" evidence="11">
    <location>
        <begin position="193"/>
        <end position="212"/>
    </location>
</feature>
<keyword evidence="14" id="KW-1185">Reference proteome</keyword>
<dbReference type="Pfam" id="PF11789">
    <property type="entry name" value="zf-Nse"/>
    <property type="match status" value="1"/>
</dbReference>
<gene>
    <name evidence="13" type="ORF">BP01DRAFT_356987</name>
</gene>
<evidence type="ECO:0000313" key="14">
    <source>
        <dbReference type="Proteomes" id="UP000248349"/>
    </source>
</evidence>
<dbReference type="RefSeq" id="XP_025431051.1">
    <property type="nucleotide sequence ID" value="XM_025575088.1"/>
</dbReference>
<dbReference type="EMBL" id="KZ821233">
    <property type="protein sequence ID" value="PYH45069.1"/>
    <property type="molecule type" value="Genomic_DNA"/>
</dbReference>
<dbReference type="UniPathway" id="UPA00886"/>
<comment type="subcellular location">
    <subcellularLocation>
        <location evidence="1">Nucleus</location>
    </subcellularLocation>
</comment>
<evidence type="ECO:0000256" key="2">
    <source>
        <dbReference type="ARBA" id="ARBA00004718"/>
    </source>
</evidence>
<evidence type="ECO:0000256" key="7">
    <source>
        <dbReference type="ARBA" id="ARBA00022786"/>
    </source>
</evidence>
<keyword evidence="9" id="KW-0539">Nucleus</keyword>
<dbReference type="GO" id="GO:0005634">
    <property type="term" value="C:nucleus"/>
    <property type="evidence" value="ECO:0007669"/>
    <property type="project" value="UniProtKB-SubCell"/>
</dbReference>
<dbReference type="PROSITE" id="PS51044">
    <property type="entry name" value="ZF_SP_RING"/>
    <property type="match status" value="1"/>
</dbReference>
<dbReference type="PANTHER" id="PTHR21330">
    <property type="entry name" value="E3 SUMO-PROTEIN LIGASE NSE2"/>
    <property type="match status" value="1"/>
</dbReference>
<dbReference type="GO" id="GO:0061665">
    <property type="term" value="F:SUMO ligase activity"/>
    <property type="evidence" value="ECO:0007669"/>
    <property type="project" value="TreeGrafter"/>
</dbReference>
<keyword evidence="4" id="KW-0808">Transferase</keyword>
<keyword evidence="7" id="KW-0833">Ubl conjugation pathway</keyword>
<protein>
    <recommendedName>
        <fullName evidence="12">SP-RING-type domain-containing protein</fullName>
    </recommendedName>
</protein>
<keyword evidence="8" id="KW-0862">Zinc</keyword>
<feature type="compositionally biased region" description="Pro residues" evidence="11">
    <location>
        <begin position="23"/>
        <end position="37"/>
    </location>
</feature>
<feature type="region of interest" description="Disordered" evidence="11">
    <location>
        <begin position="278"/>
        <end position="327"/>
    </location>
</feature>
<dbReference type="GO" id="GO:0008270">
    <property type="term" value="F:zinc ion binding"/>
    <property type="evidence" value="ECO:0007669"/>
    <property type="project" value="UniProtKB-KW"/>
</dbReference>
<reference evidence="13 14" key="1">
    <citation type="submission" date="2016-12" db="EMBL/GenBank/DDBJ databases">
        <title>The genomes of Aspergillus section Nigri reveals drivers in fungal speciation.</title>
        <authorList>
            <consortium name="DOE Joint Genome Institute"/>
            <person name="Vesth T.C."/>
            <person name="Nybo J."/>
            <person name="Theobald S."/>
            <person name="Brandl J."/>
            <person name="Frisvad J.C."/>
            <person name="Nielsen K.F."/>
            <person name="Lyhne E.K."/>
            <person name="Kogle M.E."/>
            <person name="Kuo A."/>
            <person name="Riley R."/>
            <person name="Clum A."/>
            <person name="Nolan M."/>
            <person name="Lipzen A."/>
            <person name="Salamov A."/>
            <person name="Henrissat B."/>
            <person name="Wiebenga A."/>
            <person name="De Vries R.P."/>
            <person name="Grigoriev I.V."/>
            <person name="Mortensen U.H."/>
            <person name="Andersen M.R."/>
            <person name="Baker S.E."/>
        </authorList>
    </citation>
    <scope>NUCLEOTIDE SEQUENCE [LARGE SCALE GENOMIC DNA]</scope>
    <source>
        <strain evidence="13 14">JOP 1030-1</strain>
    </source>
</reference>
<evidence type="ECO:0000256" key="10">
    <source>
        <dbReference type="PROSITE-ProRule" id="PRU00452"/>
    </source>
</evidence>
<dbReference type="Gene3D" id="3.30.40.10">
    <property type="entry name" value="Zinc/RING finger domain, C3HC4 (zinc finger)"/>
    <property type="match status" value="1"/>
</dbReference>
<dbReference type="GO" id="GO:0016925">
    <property type="term" value="P:protein sumoylation"/>
    <property type="evidence" value="ECO:0007669"/>
    <property type="project" value="UniProtKB-UniPathway"/>
</dbReference>
<sequence length="539" mass="59015">MPLRHRAAHSQAPDPSSSATAIPQPPPYTPPTIPNPKPDQITLHSSSHTILVNLLASQSLRTLKTHLQHAQEKLTEAAGDINERLTDAEERARRKRERNASDSAGDAAAADEGKEDGAGGDDDEALSTLREKVQTMTSKLDQKMRGAIEGEVRLEALTDMLKELEGRVNVVDGAAGGRSTRTSRRSHRRDGDVDVEMEGDEEDQNENEEEEVVGPTLVGKVEESLAATKEQWSGLSLTQKYSTNNAYVGFYRIIHEAKHPGDDIPPLPHASTWFAHLEDGGKKPTTSARSRHTATSAASGVSAAVSASSSRLTGNSSAGGDDDEDASDEDIAIERERISLKCPLTLLPFKDPVTSTKCPHSFEREAITAMIAQSRTTAPDPRHTLGNTGRRARRVHCVQCPVCEVVLTEFDLRSDPVLVRRLKRAEAALRREQEELEEDEYDQGGSGGRRKRSRKSGITVASDDEDDTVTAHEAATQEDRIRIKQERGVSVAVVDVVEEESAEEEDEEAIEFEDGGHWQGGDDDEEVDEDEEDEDQEMS</sequence>
<name>A0A318ZCI1_9EURO</name>
<feature type="compositionally biased region" description="Acidic residues" evidence="11">
    <location>
        <begin position="496"/>
        <end position="513"/>
    </location>
</feature>